<proteinExistence type="predicted"/>
<keyword evidence="3" id="KW-1185">Reference proteome</keyword>
<dbReference type="GO" id="GO:0032259">
    <property type="term" value="P:methylation"/>
    <property type="evidence" value="ECO:0007669"/>
    <property type="project" value="UniProtKB-KW"/>
</dbReference>
<sequence length="238" mass="25006">MLEDPGRPAAVQRLLQTATDGRGGTPLPWIAAPIRQAERALDLRCGIGALAGELAPGRWLGLDVGPVPPRDGAWLRGTADAVPLRACAVDAVCLTLLLPLLENLDAVFAEIRRVLRPGGTLVALVPSATLRSWADLQDVGLLRAARRDGWPNRSGLDHASWLLAAADFAVLGDDRGSFQIPVPDAASAAQVVADLHTAGVWSPRASPGTRRALTARLAGSAGPGRVVPVPLRRLVARR</sequence>
<dbReference type="InterPro" id="IPR029063">
    <property type="entry name" value="SAM-dependent_MTases_sf"/>
</dbReference>
<dbReference type="GO" id="GO:0008168">
    <property type="term" value="F:methyltransferase activity"/>
    <property type="evidence" value="ECO:0007669"/>
    <property type="project" value="UniProtKB-KW"/>
</dbReference>
<evidence type="ECO:0000313" key="3">
    <source>
        <dbReference type="Proteomes" id="UP000820669"/>
    </source>
</evidence>
<dbReference type="Pfam" id="PF08241">
    <property type="entry name" value="Methyltransf_11"/>
    <property type="match status" value="1"/>
</dbReference>
<dbReference type="EMBL" id="JAAXLA010000045">
    <property type="protein sequence ID" value="NMH99927.1"/>
    <property type="molecule type" value="Genomic_DNA"/>
</dbReference>
<reference evidence="2 3" key="1">
    <citation type="submission" date="2020-04" db="EMBL/GenBank/DDBJ databases">
        <authorList>
            <person name="Klaysubun C."/>
            <person name="Duangmal K."/>
            <person name="Lipun K."/>
        </authorList>
    </citation>
    <scope>NUCLEOTIDE SEQUENCE [LARGE SCALE GENOMIC DNA]</scope>
    <source>
        <strain evidence="2 3">K10HN5</strain>
    </source>
</reference>
<dbReference type="RefSeq" id="WP_169383409.1">
    <property type="nucleotide sequence ID" value="NZ_JAAXLA010000045.1"/>
</dbReference>
<dbReference type="Gene3D" id="3.40.50.150">
    <property type="entry name" value="Vaccinia Virus protein VP39"/>
    <property type="match status" value="1"/>
</dbReference>
<name>A0ABX1SH93_9PSEU</name>
<protein>
    <submittedName>
        <fullName evidence="2">Methyltransferase domain-containing protein</fullName>
    </submittedName>
</protein>
<dbReference type="Proteomes" id="UP000820669">
    <property type="component" value="Unassembled WGS sequence"/>
</dbReference>
<keyword evidence="2" id="KW-0808">Transferase</keyword>
<keyword evidence="2" id="KW-0489">Methyltransferase</keyword>
<comment type="caution">
    <text evidence="2">The sequence shown here is derived from an EMBL/GenBank/DDBJ whole genome shotgun (WGS) entry which is preliminary data.</text>
</comment>
<dbReference type="InterPro" id="IPR013216">
    <property type="entry name" value="Methyltransf_11"/>
</dbReference>
<feature type="domain" description="Methyltransferase type 11" evidence="1">
    <location>
        <begin position="42"/>
        <end position="122"/>
    </location>
</feature>
<evidence type="ECO:0000259" key="1">
    <source>
        <dbReference type="Pfam" id="PF08241"/>
    </source>
</evidence>
<evidence type="ECO:0000313" key="2">
    <source>
        <dbReference type="EMBL" id="NMH99927.1"/>
    </source>
</evidence>
<organism evidence="2 3">
    <name type="scientific">Pseudonocardia acidicola</name>
    <dbReference type="NCBI Taxonomy" id="2724939"/>
    <lineage>
        <taxon>Bacteria</taxon>
        <taxon>Bacillati</taxon>
        <taxon>Actinomycetota</taxon>
        <taxon>Actinomycetes</taxon>
        <taxon>Pseudonocardiales</taxon>
        <taxon>Pseudonocardiaceae</taxon>
        <taxon>Pseudonocardia</taxon>
    </lineage>
</organism>
<dbReference type="SUPFAM" id="SSF53335">
    <property type="entry name" value="S-adenosyl-L-methionine-dependent methyltransferases"/>
    <property type="match status" value="1"/>
</dbReference>
<gene>
    <name evidence="2" type="ORF">HF526_21800</name>
</gene>
<accession>A0ABX1SH93</accession>